<accession>A0AA96IC38</accession>
<gene>
    <name evidence="2" type="ORF">RJG51_03310</name>
    <name evidence="1" type="ORF">RJG52_07560</name>
    <name evidence="3" type="ORF">RJG53_09930</name>
    <name evidence="5" type="ORF">RJG55_07565</name>
    <name evidence="4" type="ORF">RJG56_09810</name>
    <name evidence="6" type="ORF">RJG57_03805</name>
</gene>
<dbReference type="EMBL" id="CP134849">
    <property type="protein sequence ID" value="WNL18889.1"/>
    <property type="molecule type" value="Genomic_DNA"/>
</dbReference>
<evidence type="ECO:0000313" key="6">
    <source>
        <dbReference type="EMBL" id="WNL26298.1"/>
    </source>
</evidence>
<proteinExistence type="predicted"/>
<organism evidence="6">
    <name type="scientific">Arcobacter sp. AZ-2023</name>
    <dbReference type="NCBI Taxonomy" id="3074453"/>
    <lineage>
        <taxon>Bacteria</taxon>
        <taxon>Pseudomonadati</taxon>
        <taxon>Campylobacterota</taxon>
        <taxon>Epsilonproteobacteria</taxon>
        <taxon>Campylobacterales</taxon>
        <taxon>Arcobacteraceae</taxon>
        <taxon>Arcobacter</taxon>
    </lineage>
</organism>
<dbReference type="EMBL" id="CP134844">
    <property type="protein sequence ID" value="WNL11784.1"/>
    <property type="molecule type" value="Genomic_DNA"/>
</dbReference>
<evidence type="ECO:0000313" key="1">
    <source>
        <dbReference type="EMBL" id="WNL11784.1"/>
    </source>
</evidence>
<reference evidence="6" key="1">
    <citation type="submission" date="2023-09" db="EMBL/GenBank/DDBJ databases">
        <title>Arcobacter tbilisiensis sp. nov. isolated from chicken meat in Tbilisi, Georgia.</title>
        <authorList>
            <person name="Matthias R."/>
            <person name="Zautner A.E."/>
        </authorList>
    </citation>
    <scope>NUCLEOTIDE SEQUENCE</scope>
    <source>
        <strain evidence="6">LEO 70</strain>
        <strain evidence="5">LEO 74</strain>
        <strain evidence="4">LEO 79</strain>
        <strain evidence="3">LEO 99</strain>
    </source>
</reference>
<name>A0AA96IC38_9BACT</name>
<dbReference type="AlphaFoldDB" id="A0AA96IC38"/>
<evidence type="ECO:0008006" key="7">
    <source>
        <dbReference type="Google" id="ProtNLM"/>
    </source>
</evidence>
<dbReference type="EMBL" id="CP134845">
    <property type="protein sequence ID" value="WNL15229.1"/>
    <property type="molecule type" value="Genomic_DNA"/>
</dbReference>
<evidence type="ECO:0000313" key="3">
    <source>
        <dbReference type="EMBL" id="WNL18889.1"/>
    </source>
</evidence>
<dbReference type="EMBL" id="CP134852">
    <property type="protein sequence ID" value="WNL26298.1"/>
    <property type="molecule type" value="Genomic_DNA"/>
</dbReference>
<evidence type="ECO:0000313" key="2">
    <source>
        <dbReference type="EMBL" id="WNL15229.1"/>
    </source>
</evidence>
<evidence type="ECO:0000313" key="5">
    <source>
        <dbReference type="EMBL" id="WNL22809.1"/>
    </source>
</evidence>
<dbReference type="EMBL" id="CP134850">
    <property type="protein sequence ID" value="WNL21028.1"/>
    <property type="molecule type" value="Genomic_DNA"/>
</dbReference>
<dbReference type="EMBL" id="CP134851">
    <property type="protein sequence ID" value="WNL22809.1"/>
    <property type="molecule type" value="Genomic_DNA"/>
</dbReference>
<reference evidence="1" key="2">
    <citation type="submission" date="2023-09" db="EMBL/GenBank/DDBJ databases">
        <title>Characterization of Arcobacter Isolates from Retail Chicken Sold in Supermarkets in Tbilisi, Georgia.</title>
        <authorList>
            <person name="Matthias R."/>
            <person name="Zautner A.E."/>
        </authorList>
    </citation>
    <scope>NUCLEOTIDE SEQUENCE</scope>
    <source>
        <strain evidence="2">LEO 108</strain>
        <strain evidence="1">LEO 109</strain>
    </source>
</reference>
<evidence type="ECO:0000313" key="4">
    <source>
        <dbReference type="EMBL" id="WNL21028.1"/>
    </source>
</evidence>
<protein>
    <recommendedName>
        <fullName evidence="7">Large polyvalent protein-associated domain-containing protein</fullName>
    </recommendedName>
</protein>
<sequence>MITRVNRAKEGFADYLISGARKDSIYKREQKDRTITLYGNLETFKQTEKYLNKFKNYESNYIHITLSFSQEDMNKLNEIDDEQKRDELFKELALIYIKHHTSGYNLENEVIAYAEAHLPKIQLNEKNKQRFPHIHIAIAKYNPLDDTQLRTTFFNSSYMDDVLQSYVCKKYGFEIPRKDEKNETNFNEEVNYENKIRSKIAITRANWIELLKDIKTSDELLYFLKNDLKLEENVHYKIAGTKTYKYIKILNLQERNKKSNSLNVNGKQFERFIIKDDKNRTFPRHKSKEELGEILQSYYRQRKEYILKRRSKKTKEKLNEIYESQTATKINTNTKNSFKYLSYQQKLFDQHYDYLIKDKLEGYYIKKVNNEVIINNFSKNIQIIDAGDEIVSLKKTTNLQEQVRIMIDIALAKGWKLENIEAIGDDSFIYEVNRQIAKAFEEKNKSKNIDSEIMITRAKTELQQQSLNIKDKELTVNLSEIKEKLDINLVLEFVVQNYKLDRNKYEITSDNKINNLINKQKPKNVIDFLQRELNLSTRESIEICTKIYEKNKQYRSQNIPNYRKKQKN</sequence>